<dbReference type="RefSeq" id="WP_350933201.1">
    <property type="nucleotide sequence ID" value="NZ_CP157762.1"/>
</dbReference>
<dbReference type="EMBL" id="CP159342">
    <property type="protein sequence ID" value="XCH74229.1"/>
    <property type="molecule type" value="Genomic_DNA"/>
</dbReference>
<evidence type="ECO:0000313" key="2">
    <source>
        <dbReference type="EMBL" id="XBP93530.1"/>
    </source>
</evidence>
<feature type="region of interest" description="Disordered" evidence="1">
    <location>
        <begin position="23"/>
        <end position="57"/>
    </location>
</feature>
<feature type="compositionally biased region" description="Basic and acidic residues" evidence="1">
    <location>
        <begin position="23"/>
        <end position="49"/>
    </location>
</feature>
<dbReference type="AlphaFoldDB" id="A0AAU7M7I0"/>
<gene>
    <name evidence="3" type="ORF">ABUL08_28860</name>
    <name evidence="2" type="ORF">VK199_28770</name>
</gene>
<reference evidence="2" key="1">
    <citation type="submission" date="2024-01" db="EMBL/GenBank/DDBJ databases">
        <title>The genome sequence of Micromonospora mangrovi CCTCC AA 2012012.</title>
        <authorList>
            <person name="Gao J."/>
        </authorList>
    </citation>
    <scope>NUCLEOTIDE SEQUENCE</scope>
    <source>
        <strain evidence="2">CCTCC AA 2012012</strain>
    </source>
</reference>
<dbReference type="EMBL" id="CP157762">
    <property type="protein sequence ID" value="XBP93530.1"/>
    <property type="molecule type" value="Genomic_DNA"/>
</dbReference>
<sequence>MISNTEMIRIRRQMQRRIQDVVAERRRARQQEAHHTDLTGDPTESHLTKDQSLTPTP</sequence>
<protein>
    <submittedName>
        <fullName evidence="2">Uncharacterized protein</fullName>
    </submittedName>
</protein>
<evidence type="ECO:0000256" key="1">
    <source>
        <dbReference type="SAM" id="MobiDB-lite"/>
    </source>
</evidence>
<evidence type="ECO:0000313" key="3">
    <source>
        <dbReference type="EMBL" id="XCH74229.1"/>
    </source>
</evidence>
<accession>A0AAU7M7I0</accession>
<proteinExistence type="predicted"/>
<reference evidence="3" key="2">
    <citation type="submission" date="2024-06" db="EMBL/GenBank/DDBJ databases">
        <title>Micromonospora mangrovi CCTCC AA 2012012 genome sequences.</title>
        <authorList>
            <person name="Gao J."/>
        </authorList>
    </citation>
    <scope>NUCLEOTIDE SEQUENCE</scope>
    <source>
        <strain evidence="3">CCTCC AA 2012012</strain>
    </source>
</reference>
<name>A0AAU7M7I0_9ACTN</name>
<organism evidence="2">
    <name type="scientific">Micromonospora sp. CCTCC AA 2012012</name>
    <dbReference type="NCBI Taxonomy" id="3111921"/>
    <lineage>
        <taxon>Bacteria</taxon>
        <taxon>Bacillati</taxon>
        <taxon>Actinomycetota</taxon>
        <taxon>Actinomycetes</taxon>
        <taxon>Micromonosporales</taxon>
        <taxon>Micromonosporaceae</taxon>
        <taxon>Micromonospora</taxon>
    </lineage>
</organism>